<protein>
    <submittedName>
        <fullName evidence="1">Uncharacterized protein</fullName>
    </submittedName>
</protein>
<comment type="caution">
    <text evidence="1">The sequence shown here is derived from an EMBL/GenBank/DDBJ whole genome shotgun (WGS) entry which is preliminary data.</text>
</comment>
<reference evidence="2" key="1">
    <citation type="submission" date="2015-03" db="EMBL/GenBank/DDBJ databases">
        <authorList>
            <consortium name="Pathogen Informatics"/>
        </authorList>
    </citation>
    <scope>NUCLEOTIDE SEQUENCE [LARGE SCALE GENOMIC DNA]</scope>
    <source>
        <strain evidence="2">N09902308</strain>
    </source>
</reference>
<evidence type="ECO:0000313" key="2">
    <source>
        <dbReference type="Proteomes" id="UP000039021"/>
    </source>
</evidence>
<accession>A0A916LCF9</accession>
<evidence type="ECO:0000313" key="1">
    <source>
        <dbReference type="EMBL" id="COY01296.1"/>
    </source>
</evidence>
<gene>
    <name evidence="1" type="ORF">ERS007739_02008</name>
</gene>
<name>A0A916LCF9_MYCTX</name>
<proteinExistence type="predicted"/>
<sequence length="52" mass="5896">MVRPLRSMRLMISPISCLSMPSGLISTRVRSVTVPNTRCRKMYAQTGHCDTR</sequence>
<dbReference type="AlphaFoldDB" id="A0A916LCF9"/>
<organism evidence="1 2">
    <name type="scientific">Mycobacterium tuberculosis</name>
    <dbReference type="NCBI Taxonomy" id="1773"/>
    <lineage>
        <taxon>Bacteria</taxon>
        <taxon>Bacillati</taxon>
        <taxon>Actinomycetota</taxon>
        <taxon>Actinomycetes</taxon>
        <taxon>Mycobacteriales</taxon>
        <taxon>Mycobacteriaceae</taxon>
        <taxon>Mycobacterium</taxon>
        <taxon>Mycobacterium tuberculosis complex</taxon>
    </lineage>
</organism>
<dbReference type="EMBL" id="CSBK01000855">
    <property type="protein sequence ID" value="COY01296.1"/>
    <property type="molecule type" value="Genomic_DNA"/>
</dbReference>
<dbReference type="Proteomes" id="UP000039021">
    <property type="component" value="Unassembled WGS sequence"/>
</dbReference>